<dbReference type="Proteomes" id="UP000492821">
    <property type="component" value="Unassembled WGS sequence"/>
</dbReference>
<keyword evidence="3" id="KW-0813">Transport</keyword>
<dbReference type="GO" id="GO:0006606">
    <property type="term" value="P:protein import into nucleus"/>
    <property type="evidence" value="ECO:0007669"/>
    <property type="project" value="TreeGrafter"/>
</dbReference>
<proteinExistence type="inferred from homology"/>
<sequence length="1059" mass="120485">MSLELVIDPVDCHFPLVVRELLNQVPDPANRQTSTSLTPDGYAYFLHEKAVYLWNCFEDDRDRPPYCLTLPATDSKVTTSMIALVHGTDNPLPSVMAVNPEGMLRYWDNLSDPDEYVEKSVGIVNDVVHSVLPFGNKDRIYFYLLSTATGSFYIIDVFKGRYPKIGNKPSITITKRQITFSRSTLSKWLTDVPSGSVETSKQGLIKTLVADRLVHDVDVVAVFKSTIEFYSTRRNVVTDKVDLTDYILQDIFEAEVSFNSPESFAKINEAWNNVSSNRSIYIVDAISSDGGLLLLVAAEKPDQRNLTFALVFLTAKSVTAKKSSWAYIVDLPQQYCVGKTTQFHASLYTPTPWNFVIVFPTMVVYLEYIDGTNTISRICYYSTFTDELIGTACVGTYVQIIMKRRGICNVRHLPRGFDTRFWLKYGSRFDAVSKNPTNATEAIAYIFTLFAMKSLPEARFAYTDLAKAFPDKSMLVEIIVSMTKNMLNGKPSIDPRWNQNPPDSPARVKFSSAMSVMTHVNDKLSFYKMIVMFVRYFGYIESFSTPMSIFAGRSPLAVMTELGEMVFAMKAVINMTHEMFCPNVESAINDLGADIQRSLSMTNNNSLKAKDYFAKEVTSFPALIPAVLKKQEHEIEEKDVHAGNDVWEVSQMFVAIAQSMNAYRGEEWTIKPDPREQVLTNNPEFLAQFLFQFNMVFDVLDNRRCTAVESLLNSAITIGRFLLSKQSPRQINRSPIIQRFYDYGNIKVALQLAQDYGDFATLLQLCYQEMPAIQRRHQLAKYQAYFNCEEFDDCLREYQREHGQRTELPERHADRAESFLVKHPELKWIQNVEKKEYDKAKIALKTNADSTPNAQNKKTVLALAKLAALCEDKVDDKEVNQLTNDIALLEHQEKINPDVLKSVNPTNAPMSLDAIVNANLSGGDKENFLRALLALTTIIDTAETDKLDTLRTRIWSTIIKADTWEKVIKMSSITLAEEFEARLNTFFDESMLAQVLQQLYIYDLPNNLKMQLLPQSTAPLKKLYQFNEDWAQTYFGEVLDTAFGETRRHLNKKDENSTA</sequence>
<dbReference type="GO" id="GO:0031080">
    <property type="term" value="C:nuclear pore outer ring"/>
    <property type="evidence" value="ECO:0007669"/>
    <property type="project" value="TreeGrafter"/>
</dbReference>
<protein>
    <submittedName>
        <fullName evidence="6">Nucleoporin_C domain-containing protein</fullName>
    </submittedName>
</protein>
<dbReference type="AlphaFoldDB" id="A0A7E4UQ45"/>
<dbReference type="GO" id="GO:0000972">
    <property type="term" value="P:transcription-dependent tethering of RNA polymerase II gene DNA at nuclear periphery"/>
    <property type="evidence" value="ECO:0007669"/>
    <property type="project" value="TreeGrafter"/>
</dbReference>
<dbReference type="InterPro" id="IPR015943">
    <property type="entry name" value="WD40/YVTN_repeat-like_dom_sf"/>
</dbReference>
<dbReference type="GO" id="GO:0017056">
    <property type="term" value="F:structural constituent of nuclear pore"/>
    <property type="evidence" value="ECO:0007669"/>
    <property type="project" value="InterPro"/>
</dbReference>
<dbReference type="PANTHER" id="PTHR13405">
    <property type="entry name" value="NUCLEAR PORE COMPLEX PROTEIN NUP133"/>
    <property type="match status" value="1"/>
</dbReference>
<dbReference type="WBParaSite" id="Pan_g11459.t1">
    <property type="protein sequence ID" value="Pan_g11459.t1"/>
    <property type="gene ID" value="Pan_g11459"/>
</dbReference>
<dbReference type="InterPro" id="IPR037624">
    <property type="entry name" value="Nup133-like"/>
</dbReference>
<reference evidence="5" key="1">
    <citation type="journal article" date="2013" name="Genetics">
        <title>The draft genome and transcriptome of Panagrellus redivivus are shaped by the harsh demands of a free-living lifestyle.</title>
        <authorList>
            <person name="Srinivasan J."/>
            <person name="Dillman A.R."/>
            <person name="Macchietto M.G."/>
            <person name="Heikkinen L."/>
            <person name="Lakso M."/>
            <person name="Fracchia K.M."/>
            <person name="Antoshechkin I."/>
            <person name="Mortazavi A."/>
            <person name="Wong G."/>
            <person name="Sternberg P.W."/>
        </authorList>
    </citation>
    <scope>NUCLEOTIDE SEQUENCE [LARGE SCALE GENOMIC DNA]</scope>
    <source>
        <strain evidence="5">MT8872</strain>
    </source>
</reference>
<name>A0A7E4UQ45_PANRE</name>
<reference evidence="6" key="2">
    <citation type="submission" date="2020-10" db="UniProtKB">
        <authorList>
            <consortium name="WormBaseParasite"/>
        </authorList>
    </citation>
    <scope>IDENTIFICATION</scope>
</reference>
<evidence type="ECO:0000256" key="3">
    <source>
        <dbReference type="ARBA" id="ARBA00022448"/>
    </source>
</evidence>
<accession>A0A7E4UQ45</accession>
<dbReference type="Gene3D" id="2.130.10.10">
    <property type="entry name" value="YVTN repeat-like/Quinoprotein amine dehydrogenase"/>
    <property type="match status" value="1"/>
</dbReference>
<dbReference type="Gene3D" id="1.20.58.1380">
    <property type="match status" value="1"/>
</dbReference>
<organism evidence="5 6">
    <name type="scientific">Panagrellus redivivus</name>
    <name type="common">Microworm</name>
    <dbReference type="NCBI Taxonomy" id="6233"/>
    <lineage>
        <taxon>Eukaryota</taxon>
        <taxon>Metazoa</taxon>
        <taxon>Ecdysozoa</taxon>
        <taxon>Nematoda</taxon>
        <taxon>Chromadorea</taxon>
        <taxon>Rhabditida</taxon>
        <taxon>Tylenchina</taxon>
        <taxon>Panagrolaimomorpha</taxon>
        <taxon>Panagrolaimoidea</taxon>
        <taxon>Panagrolaimidae</taxon>
        <taxon>Panagrellus</taxon>
    </lineage>
</organism>
<keyword evidence="5" id="KW-1185">Reference proteome</keyword>
<dbReference type="SUPFAM" id="SSF117289">
    <property type="entry name" value="Nucleoporin domain"/>
    <property type="match status" value="1"/>
</dbReference>
<comment type="subcellular location">
    <subcellularLocation>
        <location evidence="1">Nucleus</location>
    </subcellularLocation>
</comment>
<dbReference type="PANTHER" id="PTHR13405:SF11">
    <property type="entry name" value="NUCLEAR PORE COMPLEX PROTEIN NUP133"/>
    <property type="match status" value="1"/>
</dbReference>
<comment type="similarity">
    <text evidence="2">Belongs to the nucleoporin Nup133 family.</text>
</comment>
<evidence type="ECO:0000256" key="1">
    <source>
        <dbReference type="ARBA" id="ARBA00004123"/>
    </source>
</evidence>
<evidence type="ECO:0000256" key="2">
    <source>
        <dbReference type="ARBA" id="ARBA00005569"/>
    </source>
</evidence>
<evidence type="ECO:0000256" key="4">
    <source>
        <dbReference type="ARBA" id="ARBA00023242"/>
    </source>
</evidence>
<keyword evidence="4" id="KW-0539">Nucleus</keyword>
<dbReference type="GO" id="GO:0016973">
    <property type="term" value="P:poly(A)+ mRNA export from nucleus"/>
    <property type="evidence" value="ECO:0007669"/>
    <property type="project" value="TreeGrafter"/>
</dbReference>
<evidence type="ECO:0000313" key="6">
    <source>
        <dbReference type="WBParaSite" id="Pan_g11459.t1"/>
    </source>
</evidence>
<evidence type="ECO:0000313" key="5">
    <source>
        <dbReference type="Proteomes" id="UP000492821"/>
    </source>
</evidence>